<evidence type="ECO:0000313" key="2">
    <source>
        <dbReference type="Proteomes" id="UP000829685"/>
    </source>
</evidence>
<keyword evidence="2" id="KW-1185">Reference proteome</keyword>
<dbReference type="EMBL" id="JAFIMR010000001">
    <property type="protein sequence ID" value="KAI1881275.1"/>
    <property type="molecule type" value="Genomic_DNA"/>
</dbReference>
<dbReference type="AlphaFoldDB" id="A0A9P9WYE0"/>
<organism evidence="1 2">
    <name type="scientific">Neoarthrinium moseri</name>
    <dbReference type="NCBI Taxonomy" id="1658444"/>
    <lineage>
        <taxon>Eukaryota</taxon>
        <taxon>Fungi</taxon>
        <taxon>Dikarya</taxon>
        <taxon>Ascomycota</taxon>
        <taxon>Pezizomycotina</taxon>
        <taxon>Sordariomycetes</taxon>
        <taxon>Xylariomycetidae</taxon>
        <taxon>Amphisphaeriales</taxon>
        <taxon>Apiosporaceae</taxon>
        <taxon>Neoarthrinium</taxon>
    </lineage>
</organism>
<comment type="caution">
    <text evidence="1">The sequence shown here is derived from an EMBL/GenBank/DDBJ whole genome shotgun (WGS) entry which is preliminary data.</text>
</comment>
<reference evidence="1" key="1">
    <citation type="submission" date="2021-03" db="EMBL/GenBank/DDBJ databases">
        <title>Revisited historic fungal species revealed as producer of novel bioactive compounds through whole genome sequencing and comparative genomics.</title>
        <authorList>
            <person name="Vignolle G.A."/>
            <person name="Hochenegger N."/>
            <person name="Mach R.L."/>
            <person name="Mach-Aigner A.R."/>
            <person name="Javad Rahimi M."/>
            <person name="Salim K.A."/>
            <person name="Chan C.M."/>
            <person name="Lim L.B.L."/>
            <person name="Cai F."/>
            <person name="Druzhinina I.S."/>
            <person name="U'Ren J.M."/>
            <person name="Derntl C."/>
        </authorList>
    </citation>
    <scope>NUCLEOTIDE SEQUENCE</scope>
    <source>
        <strain evidence="1">TUCIM 5799</strain>
    </source>
</reference>
<dbReference type="Proteomes" id="UP000829685">
    <property type="component" value="Unassembled WGS sequence"/>
</dbReference>
<proteinExistence type="predicted"/>
<protein>
    <submittedName>
        <fullName evidence="1">Uncharacterized protein</fullName>
    </submittedName>
</protein>
<accession>A0A9P9WYE0</accession>
<gene>
    <name evidence="1" type="ORF">JX265_000101</name>
</gene>
<sequence length="328" mass="37324">MAFDPSTPFAPASEFDYYRQLNFGTTLPYRRENGRHSITSRLAHPIRVAGSDPWSYSKALQIALEPRSFNELNGQRECLLEALNLESERVLKLFREWATFDDMVQLSEGIRLREIKKSRSWCRKQIAESIEEEKAILLRLSDIHIEIQSRERWCTVWKERSEPGIEYLRQTWHHGNGGRYEGHHATHSPLTLRPHTWQPAMSLPLGLISSNGSAPGCEEDAFTRGQYQKQHSPDYQQDAVALTANPMVTVAMGSNPAALHDKSKTNKFQYFISKASESSPSDISTIQPTRKRNSMPELMYVWNDESVGEEGHKCLGYAGGEKNRLSGA</sequence>
<evidence type="ECO:0000313" key="1">
    <source>
        <dbReference type="EMBL" id="KAI1881275.1"/>
    </source>
</evidence>
<name>A0A9P9WYE0_9PEZI</name>